<dbReference type="EMBL" id="AP018553">
    <property type="protein sequence ID" value="BBD73518.1"/>
    <property type="molecule type" value="Genomic_DNA"/>
</dbReference>
<protein>
    <recommendedName>
        <fullName evidence="4">PIN domain-containing protein</fullName>
    </recommendedName>
</protein>
<evidence type="ECO:0000313" key="1">
    <source>
        <dbReference type="EMBL" id="BBD73518.1"/>
    </source>
</evidence>
<organism evidence="1 3">
    <name type="scientific">Sulfodiicoccus acidiphilus</name>
    <dbReference type="NCBI Taxonomy" id="1670455"/>
    <lineage>
        <taxon>Archaea</taxon>
        <taxon>Thermoproteota</taxon>
        <taxon>Thermoprotei</taxon>
        <taxon>Sulfolobales</taxon>
        <taxon>Sulfolobaceae</taxon>
        <taxon>Sulfodiicoccus</taxon>
    </lineage>
</organism>
<dbReference type="RefSeq" id="WP_158613784.1">
    <property type="nucleotide sequence ID" value="NZ_AP018553.1"/>
</dbReference>
<sequence length="55" mass="6307">MAAGEYDDSYYELKRKGRLVSDPVMASTARTRGKRPLTRDKDFTPAKDYIHVESL</sequence>
<proteinExistence type="predicted"/>
<dbReference type="Proteomes" id="UP000276741">
    <property type="component" value="Chromosome"/>
</dbReference>
<dbReference type="EMBL" id="BMQS01000006">
    <property type="protein sequence ID" value="GGT92576.1"/>
    <property type="molecule type" value="Genomic_DNA"/>
</dbReference>
<gene>
    <name evidence="2" type="ORF">GCM10007116_07920</name>
    <name evidence="1" type="ORF">HS1genome_1907</name>
</gene>
<dbReference type="Proteomes" id="UP000616143">
    <property type="component" value="Unassembled WGS sequence"/>
</dbReference>
<reference evidence="2" key="1">
    <citation type="journal article" date="2014" name="Int. J. Syst. Evol. Microbiol.">
        <title>Complete genome sequence of Corynebacterium casei LMG S-19264T (=DSM 44701T), isolated from a smear-ripened cheese.</title>
        <authorList>
            <consortium name="US DOE Joint Genome Institute (JGI-PGF)"/>
            <person name="Walter F."/>
            <person name="Albersmeier A."/>
            <person name="Kalinowski J."/>
            <person name="Ruckert C."/>
        </authorList>
    </citation>
    <scope>NUCLEOTIDE SEQUENCE</scope>
    <source>
        <strain evidence="2">JCM 31740</strain>
    </source>
</reference>
<name>A0A348B5R6_9CREN</name>
<accession>A0A348B5R6</accession>
<dbReference type="KEGG" id="sacd:HS1genome_1907"/>
<evidence type="ECO:0000313" key="3">
    <source>
        <dbReference type="Proteomes" id="UP000276741"/>
    </source>
</evidence>
<dbReference type="OrthoDB" id="43688at2157"/>
<reference evidence="3" key="2">
    <citation type="submission" date="2018-04" db="EMBL/GenBank/DDBJ databases">
        <title>Complete genome sequence of Sulfodiicoccus acidiphilus strain HS-1.</title>
        <authorList>
            <person name="Sakai H.D."/>
            <person name="Kurosawa N."/>
        </authorList>
    </citation>
    <scope>NUCLEOTIDE SEQUENCE [LARGE SCALE GENOMIC DNA]</scope>
    <source>
        <strain evidence="3">HS-1</strain>
    </source>
</reference>
<reference evidence="1" key="3">
    <citation type="journal article" date="2019" name="BMC Res. Notes">
        <title>Complete genome sequence of the Sulfodiicoccus acidiphilus strain HS-1T, the first crenarchaeon that lacks polB3, isolated from an acidic hot spring in Ohwaku-dani, Hakone, Japan.</title>
        <authorList>
            <person name="Sakai H.D."/>
            <person name="Kurosawa N."/>
        </authorList>
    </citation>
    <scope>NUCLEOTIDE SEQUENCE</scope>
    <source>
        <strain evidence="1">HS-1</strain>
    </source>
</reference>
<keyword evidence="3" id="KW-1185">Reference proteome</keyword>
<dbReference type="AlphaFoldDB" id="A0A348B5R6"/>
<reference evidence="2" key="4">
    <citation type="submission" date="2020-09" db="EMBL/GenBank/DDBJ databases">
        <authorList>
            <person name="Sun Q."/>
            <person name="Ohkuma M."/>
        </authorList>
    </citation>
    <scope>NUCLEOTIDE SEQUENCE</scope>
    <source>
        <strain evidence="2">JCM 31740</strain>
    </source>
</reference>
<evidence type="ECO:0008006" key="4">
    <source>
        <dbReference type="Google" id="ProtNLM"/>
    </source>
</evidence>
<evidence type="ECO:0000313" key="2">
    <source>
        <dbReference type="EMBL" id="GGT92576.1"/>
    </source>
</evidence>
<dbReference type="GeneID" id="43516671"/>